<dbReference type="SUPFAM" id="SSF53098">
    <property type="entry name" value="Ribonuclease H-like"/>
    <property type="match status" value="1"/>
</dbReference>
<keyword evidence="10 12" id="KW-0378">Hydrolase</keyword>
<evidence type="ECO:0000256" key="5">
    <source>
        <dbReference type="ARBA" id="ARBA00008378"/>
    </source>
</evidence>
<dbReference type="GO" id="GO:0005737">
    <property type="term" value="C:cytoplasm"/>
    <property type="evidence" value="ECO:0007669"/>
    <property type="project" value="UniProtKB-SubCell"/>
</dbReference>
<dbReference type="GO" id="GO:0046872">
    <property type="term" value="F:metal ion binding"/>
    <property type="evidence" value="ECO:0007669"/>
    <property type="project" value="UniProtKB-KW"/>
</dbReference>
<keyword evidence="11" id="KW-0460">Magnesium</keyword>
<dbReference type="GO" id="GO:0003723">
    <property type="term" value="F:RNA binding"/>
    <property type="evidence" value="ECO:0007669"/>
    <property type="project" value="UniProtKB-UniRule"/>
</dbReference>
<dbReference type="PANTHER" id="PTHR10954">
    <property type="entry name" value="RIBONUCLEASE H2 SUBUNIT A"/>
    <property type="match status" value="1"/>
</dbReference>
<dbReference type="Gene3D" id="3.30.420.10">
    <property type="entry name" value="Ribonuclease H-like superfamily/Ribonuclease H"/>
    <property type="match status" value="1"/>
</dbReference>
<evidence type="ECO:0000256" key="10">
    <source>
        <dbReference type="ARBA" id="ARBA00022801"/>
    </source>
</evidence>
<comment type="catalytic activity">
    <reaction evidence="1 12 13">
        <text>Endonucleolytic cleavage to 5'-phosphomonoester.</text>
        <dbReference type="EC" id="3.1.26.4"/>
    </reaction>
</comment>
<keyword evidence="7 12" id="KW-0540">Nuclease</keyword>
<dbReference type="InterPro" id="IPR012337">
    <property type="entry name" value="RNaseH-like_sf"/>
</dbReference>
<accession>A0A238Y024</accession>
<dbReference type="GO" id="GO:0032299">
    <property type="term" value="C:ribonuclease H2 complex"/>
    <property type="evidence" value="ECO:0007669"/>
    <property type="project" value="TreeGrafter"/>
</dbReference>
<dbReference type="Proteomes" id="UP000198405">
    <property type="component" value="Unassembled WGS sequence"/>
</dbReference>
<dbReference type="Pfam" id="PF01351">
    <property type="entry name" value="RNase_HII"/>
    <property type="match status" value="1"/>
</dbReference>
<evidence type="ECO:0000256" key="2">
    <source>
        <dbReference type="ARBA" id="ARBA00001946"/>
    </source>
</evidence>
<comment type="function">
    <text evidence="3 13">Endonuclease that specifically degrades the RNA of RNA-DNA hybrids.</text>
</comment>
<evidence type="ECO:0000256" key="1">
    <source>
        <dbReference type="ARBA" id="ARBA00000077"/>
    </source>
</evidence>
<comment type="cofactor">
    <cofactor evidence="12">
        <name>Mn(2+)</name>
        <dbReference type="ChEBI" id="CHEBI:29035"/>
    </cofactor>
    <cofactor evidence="12">
        <name>Mg(2+)</name>
        <dbReference type="ChEBI" id="CHEBI:18420"/>
    </cofactor>
    <text evidence="12">Manganese or magnesium. Binds 1 divalent metal ion per monomer in the absence of substrate. May bind a second metal ion after substrate binding.</text>
</comment>
<evidence type="ECO:0000313" key="16">
    <source>
        <dbReference type="Proteomes" id="UP000198405"/>
    </source>
</evidence>
<dbReference type="InterPro" id="IPR036397">
    <property type="entry name" value="RNaseH_sf"/>
</dbReference>
<dbReference type="Gene3D" id="3.30.310.10">
    <property type="entry name" value="TATA-Binding Protein"/>
    <property type="match status" value="1"/>
</dbReference>
<protein>
    <recommendedName>
        <fullName evidence="13">Ribonuclease</fullName>
        <ecNumber evidence="13">3.1.26.4</ecNumber>
    </recommendedName>
</protein>
<comment type="subcellular location">
    <subcellularLocation>
        <location evidence="4">Cytoplasm</location>
    </subcellularLocation>
</comment>
<dbReference type="EC" id="3.1.26.4" evidence="13"/>
<dbReference type="PROSITE" id="PS51975">
    <property type="entry name" value="RNASE_H_2"/>
    <property type="match status" value="1"/>
</dbReference>
<dbReference type="InterPro" id="IPR012295">
    <property type="entry name" value="TBP_dom_sf"/>
</dbReference>
<dbReference type="GO" id="GO:0043137">
    <property type="term" value="P:DNA replication, removal of RNA primer"/>
    <property type="evidence" value="ECO:0007669"/>
    <property type="project" value="TreeGrafter"/>
</dbReference>
<dbReference type="NCBIfam" id="TIGR00716">
    <property type="entry name" value="rnhC"/>
    <property type="match status" value="1"/>
</dbReference>
<dbReference type="InterPro" id="IPR001352">
    <property type="entry name" value="RNase_HII/HIII"/>
</dbReference>
<dbReference type="GO" id="GO:0004523">
    <property type="term" value="F:RNA-DNA hybrid ribonuclease activity"/>
    <property type="evidence" value="ECO:0007669"/>
    <property type="project" value="UniProtKB-UniRule"/>
</dbReference>
<evidence type="ECO:0000313" key="15">
    <source>
        <dbReference type="EMBL" id="SNR64656.1"/>
    </source>
</evidence>
<evidence type="ECO:0000256" key="7">
    <source>
        <dbReference type="ARBA" id="ARBA00022722"/>
    </source>
</evidence>
<dbReference type="RefSeq" id="WP_089322373.1">
    <property type="nucleotide sequence ID" value="NZ_FZOB01000002.1"/>
</dbReference>
<keyword evidence="8 12" id="KW-0479">Metal-binding</keyword>
<evidence type="ECO:0000256" key="8">
    <source>
        <dbReference type="ARBA" id="ARBA00022723"/>
    </source>
</evidence>
<dbReference type="EMBL" id="FZOB01000002">
    <property type="protein sequence ID" value="SNR64656.1"/>
    <property type="molecule type" value="Genomic_DNA"/>
</dbReference>
<dbReference type="InterPro" id="IPR024567">
    <property type="entry name" value="RNase_HII/HIII_dom"/>
</dbReference>
<feature type="binding site" evidence="12">
    <location>
        <position position="182"/>
    </location>
    <ligand>
        <name>a divalent metal cation</name>
        <dbReference type="ChEBI" id="CHEBI:60240"/>
    </ligand>
</feature>
<evidence type="ECO:0000256" key="9">
    <source>
        <dbReference type="ARBA" id="ARBA00022759"/>
    </source>
</evidence>
<name>A0A238Y024_9BACT</name>
<comment type="similarity">
    <text evidence="5">Belongs to the RNase HII family. RnhC subfamily.</text>
</comment>
<evidence type="ECO:0000256" key="6">
    <source>
        <dbReference type="ARBA" id="ARBA00022490"/>
    </source>
</evidence>
<dbReference type="GO" id="GO:0006298">
    <property type="term" value="P:mismatch repair"/>
    <property type="evidence" value="ECO:0007669"/>
    <property type="project" value="TreeGrafter"/>
</dbReference>
<keyword evidence="16" id="KW-1185">Reference proteome</keyword>
<evidence type="ECO:0000256" key="11">
    <source>
        <dbReference type="ARBA" id="ARBA00022842"/>
    </source>
</evidence>
<reference evidence="16" key="1">
    <citation type="submission" date="2017-06" db="EMBL/GenBank/DDBJ databases">
        <authorList>
            <person name="Varghese N."/>
            <person name="Submissions S."/>
        </authorList>
    </citation>
    <scope>NUCLEOTIDE SEQUENCE [LARGE SCALE GENOMIC DNA]</scope>
    <source>
        <strain evidence="16">DSM 15668</strain>
    </source>
</reference>
<feature type="binding site" evidence="12">
    <location>
        <position position="80"/>
    </location>
    <ligand>
        <name>a divalent metal cation</name>
        <dbReference type="ChEBI" id="CHEBI:60240"/>
    </ligand>
</feature>
<gene>
    <name evidence="15" type="ORF">SAMN06265340_10217</name>
</gene>
<dbReference type="CDD" id="cd06590">
    <property type="entry name" value="RNase_HII_bacteria_HIII_like"/>
    <property type="match status" value="1"/>
</dbReference>
<evidence type="ECO:0000259" key="14">
    <source>
        <dbReference type="PROSITE" id="PS51975"/>
    </source>
</evidence>
<dbReference type="PANTHER" id="PTHR10954:SF23">
    <property type="entry name" value="RIBONUCLEASE"/>
    <property type="match status" value="1"/>
</dbReference>
<evidence type="ECO:0000256" key="12">
    <source>
        <dbReference type="PROSITE-ProRule" id="PRU01319"/>
    </source>
</evidence>
<evidence type="ECO:0000256" key="4">
    <source>
        <dbReference type="ARBA" id="ARBA00004496"/>
    </source>
</evidence>
<sequence length="277" mass="31544">MGRFKETEIEKIVEKLKQCGAVFEPPPKHASYRIRLGDGILTIYSSGSLVYGGKDKERLKNIVMKVLSSSIDKTPRVGCDEAGKGEYVGPLVVSAVFADEFGIDKLLRLGVKDSKKLSDKKVLELSEKIREKVNGKVKILMPKSYNILYSKFKNLNKLLDYVYCELLKDLYRKFKFKKVVIDKYDNTLESELRKIFPKNMDIVVVNRAEDDPVVAAASIVARAERLRRMELLEKKYGISLPKGNKPEEIDTFLNNVPEELLPELVKTHFNIKRGDQG</sequence>
<feature type="domain" description="RNase H type-2" evidence="14">
    <location>
        <begin position="74"/>
        <end position="277"/>
    </location>
</feature>
<evidence type="ECO:0000256" key="3">
    <source>
        <dbReference type="ARBA" id="ARBA00004065"/>
    </source>
</evidence>
<feature type="binding site" evidence="12">
    <location>
        <position position="81"/>
    </location>
    <ligand>
        <name>a divalent metal cation</name>
        <dbReference type="ChEBI" id="CHEBI:60240"/>
    </ligand>
</feature>
<keyword evidence="9 12" id="KW-0255">Endonuclease</keyword>
<dbReference type="OrthoDB" id="9777935at2"/>
<evidence type="ECO:0000256" key="13">
    <source>
        <dbReference type="RuleBase" id="RU003515"/>
    </source>
</evidence>
<dbReference type="InterPro" id="IPR004641">
    <property type="entry name" value="RNase_HIII"/>
</dbReference>
<comment type="cofactor">
    <cofactor evidence="2">
        <name>Mg(2+)</name>
        <dbReference type="ChEBI" id="CHEBI:18420"/>
    </cofactor>
</comment>
<organism evidence="15 16">
    <name type="scientific">Desulfurobacterium atlanticum</name>
    <dbReference type="NCBI Taxonomy" id="240169"/>
    <lineage>
        <taxon>Bacteria</taxon>
        <taxon>Pseudomonadati</taxon>
        <taxon>Aquificota</taxon>
        <taxon>Aquificia</taxon>
        <taxon>Desulfurobacteriales</taxon>
        <taxon>Desulfurobacteriaceae</taxon>
        <taxon>Desulfurobacterium</taxon>
    </lineage>
</organism>
<keyword evidence="6" id="KW-0963">Cytoplasm</keyword>
<dbReference type="AlphaFoldDB" id="A0A238Y024"/>
<proteinExistence type="inferred from homology"/>